<name>A0A9X1HW21_9FLAO</name>
<dbReference type="AlphaFoldDB" id="A0A9X1HW21"/>
<sequence>MAVLKKIPASTLMETLVASVLLVVVFMIASMILNNLFSNTIKTNRRGIESYINELQYQFKNNKIRVPYTDDYKKWEIEVTKEVINNQFKVIYQAINIETKQELIKIDNAQSNN</sequence>
<proteinExistence type="predicted"/>
<comment type="caution">
    <text evidence="2">The sequence shown here is derived from an EMBL/GenBank/DDBJ whole genome shotgun (WGS) entry which is preliminary data.</text>
</comment>
<accession>A0A9X1HW21</accession>
<dbReference type="Proteomes" id="UP001139199">
    <property type="component" value="Unassembled WGS sequence"/>
</dbReference>
<protein>
    <submittedName>
        <fullName evidence="2">Uncharacterized protein</fullName>
    </submittedName>
</protein>
<organism evidence="2 3">
    <name type="scientific">Neotamlana laminarinivorans</name>
    <dbReference type="NCBI Taxonomy" id="2883124"/>
    <lineage>
        <taxon>Bacteria</taxon>
        <taxon>Pseudomonadati</taxon>
        <taxon>Bacteroidota</taxon>
        <taxon>Flavobacteriia</taxon>
        <taxon>Flavobacteriales</taxon>
        <taxon>Flavobacteriaceae</taxon>
        <taxon>Neotamlana</taxon>
    </lineage>
</organism>
<keyword evidence="3" id="KW-1185">Reference proteome</keyword>
<feature type="transmembrane region" description="Helical" evidence="1">
    <location>
        <begin position="16"/>
        <end position="37"/>
    </location>
</feature>
<keyword evidence="1" id="KW-0812">Transmembrane</keyword>
<reference evidence="2" key="1">
    <citation type="submission" date="2021-10" db="EMBL/GenBank/DDBJ databases">
        <title>Tamlana sargassums sp. nov., and Tamlana laminarinivorans sp. nov., two new bacteria isolated from the brown alga.</title>
        <authorList>
            <person name="Li J."/>
        </authorList>
    </citation>
    <scope>NUCLEOTIDE SEQUENCE</scope>
    <source>
        <strain evidence="2">PT2-4</strain>
    </source>
</reference>
<evidence type="ECO:0000256" key="1">
    <source>
        <dbReference type="SAM" id="Phobius"/>
    </source>
</evidence>
<gene>
    <name evidence="2" type="ORF">LG649_00155</name>
</gene>
<dbReference type="EMBL" id="JAJAPW010000001">
    <property type="protein sequence ID" value="MCB4797239.1"/>
    <property type="molecule type" value="Genomic_DNA"/>
</dbReference>
<dbReference type="RefSeq" id="WP_226539526.1">
    <property type="nucleotide sequence ID" value="NZ_JAJAPW010000001.1"/>
</dbReference>
<evidence type="ECO:0000313" key="3">
    <source>
        <dbReference type="Proteomes" id="UP001139199"/>
    </source>
</evidence>
<evidence type="ECO:0000313" key="2">
    <source>
        <dbReference type="EMBL" id="MCB4797239.1"/>
    </source>
</evidence>
<keyword evidence="1" id="KW-1133">Transmembrane helix</keyword>
<keyword evidence="1" id="KW-0472">Membrane</keyword>